<feature type="domain" description="LUD" evidence="1">
    <location>
        <begin position="88"/>
        <end position="195"/>
    </location>
</feature>
<dbReference type="InterPro" id="IPR037171">
    <property type="entry name" value="NagB/RpiA_transferase-like"/>
</dbReference>
<evidence type="ECO:0000259" key="1">
    <source>
        <dbReference type="Pfam" id="PF02589"/>
    </source>
</evidence>
<dbReference type="AlphaFoldDB" id="A0A7C4LKZ6"/>
<organism evidence="2">
    <name type="scientific">Schlesneria paludicola</name>
    <dbReference type="NCBI Taxonomy" id="360056"/>
    <lineage>
        <taxon>Bacteria</taxon>
        <taxon>Pseudomonadati</taxon>
        <taxon>Planctomycetota</taxon>
        <taxon>Planctomycetia</taxon>
        <taxon>Planctomycetales</taxon>
        <taxon>Planctomycetaceae</taxon>
        <taxon>Schlesneria</taxon>
    </lineage>
</organism>
<dbReference type="Gene3D" id="3.40.50.10420">
    <property type="entry name" value="NagB/RpiA/CoA transferase-like"/>
    <property type="match status" value="1"/>
</dbReference>
<protein>
    <recommendedName>
        <fullName evidence="1">LUD domain-containing protein</fullName>
    </recommendedName>
</protein>
<evidence type="ECO:0000313" key="2">
    <source>
        <dbReference type="EMBL" id="HGT39473.1"/>
    </source>
</evidence>
<sequence length="196" mass="21022">MNSRDSVLGAVRRHQPSSVPLPDLDGPWITYADPVAQFAATLEMIGGRCVRVPTIDAAQADLVQQQCYQSARKIVSAVAGLGQANVRMESARDPHELQDVDLAILPGEFGVAENGAVWVTDAGVPHRVIYFLCQHLVLVLPGDAVVHNMHQVYERVRFPAAGFGTFLSGPSKTADIEQSLVIGAHGPKSTTVYLVG</sequence>
<dbReference type="InterPro" id="IPR024185">
    <property type="entry name" value="FTHF_cligase-like_sf"/>
</dbReference>
<accession>A0A7C4LKZ6</accession>
<dbReference type="SUPFAM" id="SSF100950">
    <property type="entry name" value="NagB/RpiA/CoA transferase-like"/>
    <property type="match status" value="1"/>
</dbReference>
<dbReference type="PANTHER" id="PTHR43682:SF1">
    <property type="entry name" value="LACTATE UTILIZATION PROTEIN C"/>
    <property type="match status" value="1"/>
</dbReference>
<comment type="caution">
    <text evidence="2">The sequence shown here is derived from an EMBL/GenBank/DDBJ whole genome shotgun (WGS) entry which is preliminary data.</text>
</comment>
<dbReference type="Pfam" id="PF02589">
    <property type="entry name" value="LUD_dom"/>
    <property type="match status" value="1"/>
</dbReference>
<proteinExistence type="predicted"/>
<reference evidence="2" key="1">
    <citation type="journal article" date="2020" name="mSystems">
        <title>Genome- and Community-Level Interaction Insights into Carbon Utilization and Element Cycling Functions of Hydrothermarchaeota in Hydrothermal Sediment.</title>
        <authorList>
            <person name="Zhou Z."/>
            <person name="Liu Y."/>
            <person name="Xu W."/>
            <person name="Pan J."/>
            <person name="Luo Z.H."/>
            <person name="Li M."/>
        </authorList>
    </citation>
    <scope>NUCLEOTIDE SEQUENCE [LARGE SCALE GENOMIC DNA]</scope>
    <source>
        <strain evidence="2">SpSt-508</strain>
    </source>
</reference>
<dbReference type="InterPro" id="IPR003741">
    <property type="entry name" value="LUD_dom"/>
</dbReference>
<dbReference type="PANTHER" id="PTHR43682">
    <property type="entry name" value="LACTATE UTILIZATION PROTEIN C"/>
    <property type="match status" value="1"/>
</dbReference>
<dbReference type="EMBL" id="DSVQ01000012">
    <property type="protein sequence ID" value="HGT39473.1"/>
    <property type="molecule type" value="Genomic_DNA"/>
</dbReference>
<gene>
    <name evidence="2" type="ORF">ENS64_09465</name>
</gene>
<name>A0A7C4LKZ6_9PLAN</name>